<gene>
    <name evidence="1" type="primary">klcB</name>
</gene>
<dbReference type="EMBL" id="MH548371">
    <property type="protein sequence ID" value="AXQ85589.1"/>
    <property type="molecule type" value="Genomic_DNA"/>
</dbReference>
<accession>A0A510BP41</accession>
<organism evidence="1">
    <name type="scientific">Vibrio alginolyticus</name>
    <dbReference type="NCBI Taxonomy" id="663"/>
    <lineage>
        <taxon>Bacteria</taxon>
        <taxon>Pseudomonadati</taxon>
        <taxon>Pseudomonadota</taxon>
        <taxon>Gammaproteobacteria</taxon>
        <taxon>Vibrionales</taxon>
        <taxon>Vibrionaceae</taxon>
        <taxon>Vibrio</taxon>
    </lineage>
</organism>
<name>A0A510BP41_VIBAL</name>
<protein>
    <submittedName>
        <fullName evidence="1">KlcB protein</fullName>
    </submittedName>
</protein>
<sequence length="353" mass="39413">MMYEMNEREENAAKLAASMPTDRDDLLNLAVKFVDEIHGSVLASNIDLAKQANDKYQAIIWKLNGGRFFGSANGDNSPANIVDNFCSAKSGDIPKWGQSGKFVVVVDAIRVLVEFSSLGGWGNTHFEFRPVDLDSWFISATGYRSHIGELCYGLTVDEAAKAILSDYLKDKRHDIKPEYRDVLAKASFPSFVDTLTPPPRRSPANVNVPKGFVLVDVVLPSQKAYIAKKWAKEAQQKLDKIESECNLPEATPVVSKPQREVEKHKKVTPESRQFIPGQRCQVISVHHPVFESDVGKFVIITSVSSSSSQVWAHDDKPETYRINRKGSRVLENDPKAVQSIYAFNQLRLVSDTE</sequence>
<geneLocation type="plasmid" evidence="1">
    <name>pVb1636</name>
</geneLocation>
<dbReference type="RefSeq" id="WP_237306414.1">
    <property type="nucleotide sequence ID" value="NZ_MH548371.1"/>
</dbReference>
<keyword evidence="1" id="KW-0614">Plasmid</keyword>
<reference evidence="1" key="1">
    <citation type="submission" date="2018-06" db="EMBL/GenBank/DDBJ databases">
        <title>Genetic characterization of a blaCTX-M-14-carrying plasmid in Vibrio alginolyticus.</title>
        <authorList>
            <person name="Zheng Z."/>
            <person name="Li R."/>
            <person name="Chen S."/>
        </authorList>
    </citation>
    <scope>NUCLEOTIDE SEQUENCE</scope>
    <source>
        <strain evidence="1">Vb1636</strain>
        <plasmid evidence="1">pVb1636</plasmid>
    </source>
</reference>
<proteinExistence type="predicted"/>
<dbReference type="AlphaFoldDB" id="A0A510BP41"/>
<evidence type="ECO:0000313" key="1">
    <source>
        <dbReference type="EMBL" id="AXQ85589.1"/>
    </source>
</evidence>